<dbReference type="Proteomes" id="UP001153620">
    <property type="component" value="Chromosome 4"/>
</dbReference>
<name>A0A9N9S8Q9_9DIPT</name>
<proteinExistence type="predicted"/>
<feature type="coiled-coil region" evidence="1">
    <location>
        <begin position="5"/>
        <end position="32"/>
    </location>
</feature>
<feature type="compositionally biased region" description="Polar residues" evidence="2">
    <location>
        <begin position="78"/>
        <end position="108"/>
    </location>
</feature>
<accession>A0A9N9S8Q9</accession>
<feature type="compositionally biased region" description="Polar residues" evidence="2">
    <location>
        <begin position="117"/>
        <end position="143"/>
    </location>
</feature>
<dbReference type="OrthoDB" id="10618730at2759"/>
<evidence type="ECO:0000313" key="4">
    <source>
        <dbReference type="Proteomes" id="UP001153620"/>
    </source>
</evidence>
<keyword evidence="1" id="KW-0175">Coiled coil</keyword>
<feature type="region of interest" description="Disordered" evidence="2">
    <location>
        <begin position="61"/>
        <end position="146"/>
    </location>
</feature>
<evidence type="ECO:0000313" key="3">
    <source>
        <dbReference type="EMBL" id="CAG9811095.1"/>
    </source>
</evidence>
<reference evidence="3" key="2">
    <citation type="submission" date="2022-10" db="EMBL/GenBank/DDBJ databases">
        <authorList>
            <consortium name="ENA_rothamsted_submissions"/>
            <consortium name="culmorum"/>
            <person name="King R."/>
        </authorList>
    </citation>
    <scope>NUCLEOTIDE SEQUENCE</scope>
</reference>
<gene>
    <name evidence="3" type="ORF">CHIRRI_LOCUS13904</name>
</gene>
<protein>
    <submittedName>
        <fullName evidence="3">Uncharacterized protein</fullName>
    </submittedName>
</protein>
<evidence type="ECO:0000256" key="1">
    <source>
        <dbReference type="SAM" id="Coils"/>
    </source>
</evidence>
<feature type="compositionally biased region" description="Basic and acidic residues" evidence="2">
    <location>
        <begin position="61"/>
        <end position="75"/>
    </location>
</feature>
<organism evidence="3 4">
    <name type="scientific">Chironomus riparius</name>
    <dbReference type="NCBI Taxonomy" id="315576"/>
    <lineage>
        <taxon>Eukaryota</taxon>
        <taxon>Metazoa</taxon>
        <taxon>Ecdysozoa</taxon>
        <taxon>Arthropoda</taxon>
        <taxon>Hexapoda</taxon>
        <taxon>Insecta</taxon>
        <taxon>Pterygota</taxon>
        <taxon>Neoptera</taxon>
        <taxon>Endopterygota</taxon>
        <taxon>Diptera</taxon>
        <taxon>Nematocera</taxon>
        <taxon>Chironomoidea</taxon>
        <taxon>Chironomidae</taxon>
        <taxon>Chironominae</taxon>
        <taxon>Chironomus</taxon>
    </lineage>
</organism>
<dbReference type="AlphaFoldDB" id="A0A9N9S8Q9"/>
<sequence>MDQNIELIQQILSQLEENYKKFQKLDENLRISLYEQLKAFPNCDEIIEEFEKIFSLSYDENDKNSKEQGHEDEVCRSCVNTDPKSSTQTPETPKSSQKATKLSQTAPKCSTDLPKSYSENQTRSSDTANPVNFESSTTTQRSSMNEKERNQMCVELFADFGSFFNRSLSKVGFKYCTETEIVRTENRQP</sequence>
<dbReference type="EMBL" id="OU895880">
    <property type="protein sequence ID" value="CAG9811095.1"/>
    <property type="molecule type" value="Genomic_DNA"/>
</dbReference>
<evidence type="ECO:0000256" key="2">
    <source>
        <dbReference type="SAM" id="MobiDB-lite"/>
    </source>
</evidence>
<keyword evidence="4" id="KW-1185">Reference proteome</keyword>
<reference evidence="3" key="1">
    <citation type="submission" date="2022-01" db="EMBL/GenBank/DDBJ databases">
        <authorList>
            <person name="King R."/>
        </authorList>
    </citation>
    <scope>NUCLEOTIDE SEQUENCE</scope>
</reference>